<dbReference type="PANTHER" id="PTHR15352:SF3">
    <property type="entry name" value="INOSITOL 1,4,5-TRIPHOSPHATE RECEPTOR ASSOCIATED 2"/>
    <property type="match status" value="1"/>
</dbReference>
<feature type="compositionally biased region" description="Low complexity" evidence="8">
    <location>
        <begin position="17"/>
        <end position="32"/>
    </location>
</feature>
<feature type="region of interest" description="Disordered" evidence="8">
    <location>
        <begin position="332"/>
        <end position="363"/>
    </location>
</feature>
<dbReference type="PANTHER" id="PTHR15352">
    <property type="entry name" value="LYMPHOID-RESTRICTED MEMBRANE PROTEIN, JAW1"/>
    <property type="match status" value="1"/>
</dbReference>
<evidence type="ECO:0000256" key="8">
    <source>
        <dbReference type="SAM" id="MobiDB-lite"/>
    </source>
</evidence>
<feature type="compositionally biased region" description="Polar residues" evidence="8">
    <location>
        <begin position="75"/>
        <end position="90"/>
    </location>
</feature>
<dbReference type="GO" id="GO:0005789">
    <property type="term" value="C:endoplasmic reticulum membrane"/>
    <property type="evidence" value="ECO:0007669"/>
    <property type="project" value="TreeGrafter"/>
</dbReference>
<reference evidence="10 11" key="1">
    <citation type="journal article" date="2019" name="Proc. Natl. Acad. Sci. U.S.A.">
        <title>Regulatory changes in pterin and carotenoid genes underlie balanced color polymorphisms in the wall lizard.</title>
        <authorList>
            <person name="Andrade P."/>
            <person name="Pinho C."/>
            <person name="Perez I de Lanuza G."/>
            <person name="Afonso S."/>
            <person name="Brejcha J."/>
            <person name="Rubin C.J."/>
            <person name="Wallerman O."/>
            <person name="Pereira P."/>
            <person name="Sabatino S.J."/>
            <person name="Bellati A."/>
            <person name="Pellitteri-Rosa D."/>
            <person name="Bosakova Z."/>
            <person name="Bunikis I."/>
            <person name="Carretero M.A."/>
            <person name="Feiner N."/>
            <person name="Marsik P."/>
            <person name="Pauperio F."/>
            <person name="Salvi D."/>
            <person name="Soler L."/>
            <person name="While G.M."/>
            <person name="Uller T."/>
            <person name="Font E."/>
            <person name="Andersson L."/>
            <person name="Carneiro M."/>
        </authorList>
    </citation>
    <scope>NUCLEOTIDE SEQUENCE</scope>
</reference>
<reference evidence="10" key="2">
    <citation type="submission" date="2025-08" db="UniProtKB">
        <authorList>
            <consortium name="Ensembl"/>
        </authorList>
    </citation>
    <scope>IDENTIFICATION</scope>
</reference>
<dbReference type="Ensembl" id="ENSPMRT00000039208.1">
    <property type="protein sequence ID" value="ENSPMRP00000037024.1"/>
    <property type="gene ID" value="ENSPMRG00000023839.1"/>
</dbReference>
<dbReference type="Pfam" id="PF05781">
    <property type="entry name" value="MRVI1"/>
    <property type="match status" value="1"/>
</dbReference>
<evidence type="ECO:0000313" key="10">
    <source>
        <dbReference type="Ensembl" id="ENSPMRP00000037024.1"/>
    </source>
</evidence>
<evidence type="ECO:0000256" key="4">
    <source>
        <dbReference type="ARBA" id="ARBA00022692"/>
    </source>
</evidence>
<feature type="region of interest" description="Disordered" evidence="8">
    <location>
        <begin position="62"/>
        <end position="91"/>
    </location>
</feature>
<organism evidence="10 11">
    <name type="scientific">Podarcis muralis</name>
    <name type="common">Wall lizard</name>
    <name type="synonym">Lacerta muralis</name>
    <dbReference type="NCBI Taxonomy" id="64176"/>
    <lineage>
        <taxon>Eukaryota</taxon>
        <taxon>Metazoa</taxon>
        <taxon>Chordata</taxon>
        <taxon>Craniata</taxon>
        <taxon>Vertebrata</taxon>
        <taxon>Euteleostomi</taxon>
        <taxon>Lepidosauria</taxon>
        <taxon>Squamata</taxon>
        <taxon>Bifurcata</taxon>
        <taxon>Unidentata</taxon>
        <taxon>Episquamata</taxon>
        <taxon>Laterata</taxon>
        <taxon>Lacertibaenia</taxon>
        <taxon>Lacertidae</taxon>
        <taxon>Podarcis</taxon>
    </lineage>
</organism>
<dbReference type="AlphaFoldDB" id="A0A670KLV3"/>
<dbReference type="GeneTree" id="ENSGT00530000063722"/>
<evidence type="ECO:0000256" key="2">
    <source>
        <dbReference type="ARBA" id="ARBA00004496"/>
    </source>
</evidence>
<sequence>MDADSTKESDAGPLTDAPSSSEQSPPQAISSSTSECTTGTHDLDSTLLHAVEETVCEVTLLPGEETAAKEGANGETFTKSTAEDPSSSEDLASVAVCKTRQNDNVSPSEKEVEGEFLRLSLGFKCDLFTLEKRVRLEERSRDLAEGNLRKEIASALKLLDSLSSLSEDNQAQEIVKKLQKSLELLNQYATRLASKAEMLGAIHQESRASKAVEVMIHHVENLKRTYAREHVELEELKQVLLQNEKSFGSLGDRDESSIKKLSGSLKPSSLRRVSIATLPRNTGNAVLPLAQLNETDGSDKSDKFNRRPSWGLMGTKQSEKRPLLQRYVSSPSWAESQEEHSEPKNTPLEPPAPETRGSKAWKLSEKESSSSKWGLHSLYSRFFSWASSLQTAICRTSKTLFVSIFAVVLLAVLSTFLLGFSFQRPAEGAPVGTGDAWTSVQQLLWPYTRLQHQAPPPV</sequence>
<feature type="compositionally biased region" description="Basic and acidic residues" evidence="8">
    <location>
        <begin position="1"/>
        <end position="10"/>
    </location>
</feature>
<keyword evidence="3" id="KW-0963">Cytoplasm</keyword>
<comment type="subcellular location">
    <subcellularLocation>
        <location evidence="2">Cytoplasm</location>
    </subcellularLocation>
    <subcellularLocation>
        <location evidence="1">Membrane</location>
        <topology evidence="1">Single-pass membrane protein</topology>
    </subcellularLocation>
</comment>
<keyword evidence="6" id="KW-0175">Coiled coil</keyword>
<feature type="region of interest" description="Disordered" evidence="8">
    <location>
        <begin position="1"/>
        <end position="44"/>
    </location>
</feature>
<evidence type="ECO:0000256" key="1">
    <source>
        <dbReference type="ARBA" id="ARBA00004167"/>
    </source>
</evidence>
<feature type="transmembrane region" description="Helical" evidence="9">
    <location>
        <begin position="400"/>
        <end position="420"/>
    </location>
</feature>
<evidence type="ECO:0000256" key="3">
    <source>
        <dbReference type="ARBA" id="ARBA00022490"/>
    </source>
</evidence>
<accession>A0A670KLV3</accession>
<keyword evidence="7 9" id="KW-0472">Membrane</keyword>
<name>A0A670KLV3_PODMU</name>
<evidence type="ECO:0000313" key="11">
    <source>
        <dbReference type="Proteomes" id="UP000472272"/>
    </source>
</evidence>
<evidence type="ECO:0000256" key="6">
    <source>
        <dbReference type="ARBA" id="ARBA00023054"/>
    </source>
</evidence>
<evidence type="ECO:0000256" key="5">
    <source>
        <dbReference type="ARBA" id="ARBA00022989"/>
    </source>
</evidence>
<protein>
    <submittedName>
        <fullName evidence="10">Inositol 1,4,5-triphosphate receptor associated 2</fullName>
    </submittedName>
</protein>
<evidence type="ECO:0000256" key="7">
    <source>
        <dbReference type="ARBA" id="ARBA00023136"/>
    </source>
</evidence>
<proteinExistence type="predicted"/>
<feature type="region of interest" description="Disordered" evidence="8">
    <location>
        <begin position="287"/>
        <end position="315"/>
    </location>
</feature>
<dbReference type="Proteomes" id="UP000472272">
    <property type="component" value="Chromosome 10"/>
</dbReference>
<keyword evidence="5 9" id="KW-1133">Transmembrane helix</keyword>
<evidence type="ECO:0000256" key="9">
    <source>
        <dbReference type="SAM" id="Phobius"/>
    </source>
</evidence>
<gene>
    <name evidence="10" type="primary">IRAG2</name>
</gene>
<keyword evidence="4 9" id="KW-0812">Transmembrane</keyword>
<dbReference type="OMA" id="NIGNVGM"/>
<keyword evidence="11" id="KW-1185">Reference proteome</keyword>
<dbReference type="InterPro" id="IPR008677">
    <property type="entry name" value="MRVI1"/>
</dbReference>
<reference evidence="10" key="3">
    <citation type="submission" date="2025-09" db="UniProtKB">
        <authorList>
            <consortium name="Ensembl"/>
        </authorList>
    </citation>
    <scope>IDENTIFICATION</scope>
</reference>